<feature type="binding site" evidence="15">
    <location>
        <position position="598"/>
    </location>
    <ligand>
        <name>Zn(2+)</name>
        <dbReference type="ChEBI" id="CHEBI:29105"/>
    </ligand>
</feature>
<keyword evidence="6 15" id="KW-0547">Nucleotide-binding</keyword>
<keyword evidence="12 15" id="KW-0030">Aminoacyl-tRNA synthetase</keyword>
<dbReference type="FunFam" id="3.10.310.40:FF:000003">
    <property type="entry name" value="Alanine--tRNA ligase"/>
    <property type="match status" value="1"/>
</dbReference>
<dbReference type="InterPro" id="IPR018163">
    <property type="entry name" value="Thr/Ala-tRNA-synth_IIc_edit"/>
</dbReference>
<dbReference type="Pfam" id="PF02272">
    <property type="entry name" value="DHHA1"/>
    <property type="match status" value="1"/>
</dbReference>
<dbReference type="InterPro" id="IPR045864">
    <property type="entry name" value="aa-tRNA-synth_II/BPL/LPL"/>
</dbReference>
<dbReference type="Pfam" id="PF07973">
    <property type="entry name" value="tRNA_SAD"/>
    <property type="match status" value="1"/>
</dbReference>
<dbReference type="InterPro" id="IPR009000">
    <property type="entry name" value="Transl_B-barrel_sf"/>
</dbReference>
<keyword evidence="19" id="KW-1185">Reference proteome</keyword>
<evidence type="ECO:0000313" key="18">
    <source>
        <dbReference type="EMBL" id="CAE5959810.1"/>
    </source>
</evidence>
<dbReference type="PROSITE" id="PS50860">
    <property type="entry name" value="AA_TRNA_LIGASE_II_ALA"/>
    <property type="match status" value="1"/>
</dbReference>
<dbReference type="GO" id="GO:0002161">
    <property type="term" value="F:aminoacyl-tRNA deacylase activity"/>
    <property type="evidence" value="ECO:0007669"/>
    <property type="project" value="TreeGrafter"/>
</dbReference>
<keyword evidence="11 15" id="KW-0496">Mitochondrion</keyword>
<evidence type="ECO:0000256" key="8">
    <source>
        <dbReference type="ARBA" id="ARBA00022840"/>
    </source>
</evidence>
<proteinExistence type="inferred from homology"/>
<evidence type="ECO:0000256" key="1">
    <source>
        <dbReference type="ARBA" id="ARBA00008429"/>
    </source>
</evidence>
<dbReference type="InterPro" id="IPR003156">
    <property type="entry name" value="DHHA1_dom"/>
</dbReference>
<comment type="catalytic activity">
    <reaction evidence="13 15">
        <text>tRNA(Ala) + L-alanine + ATP = L-alanyl-tRNA(Ala) + AMP + diphosphate</text>
        <dbReference type="Rhea" id="RHEA:12540"/>
        <dbReference type="Rhea" id="RHEA-COMP:9657"/>
        <dbReference type="Rhea" id="RHEA-COMP:9923"/>
        <dbReference type="ChEBI" id="CHEBI:30616"/>
        <dbReference type="ChEBI" id="CHEBI:33019"/>
        <dbReference type="ChEBI" id="CHEBI:57972"/>
        <dbReference type="ChEBI" id="CHEBI:78442"/>
        <dbReference type="ChEBI" id="CHEBI:78497"/>
        <dbReference type="ChEBI" id="CHEBI:456215"/>
        <dbReference type="EC" id="6.1.1.7"/>
    </reaction>
</comment>
<keyword evidence="7 15" id="KW-0862">Zinc</keyword>
<dbReference type="GO" id="GO:0000049">
    <property type="term" value="F:tRNA binding"/>
    <property type="evidence" value="ECO:0007669"/>
    <property type="project" value="UniProtKB-KW"/>
</dbReference>
<dbReference type="InterPro" id="IPR023033">
    <property type="entry name" value="Ala_tRNA_ligase_euk/bac"/>
</dbReference>
<evidence type="ECO:0000256" key="5">
    <source>
        <dbReference type="ARBA" id="ARBA00022723"/>
    </source>
</evidence>
<keyword evidence="8 15" id="KW-0067">ATP-binding</keyword>
<sequence>MPGSEPSETQWPARRVRDTYVDFFKGKGHKFWPSSPVVPHNDPTLLFANAGMNQYKPIFLGTADPNTELSKLTRACNTQKCIRAGGKHNDLDDVGKDTYHHTFFEMLGNWSFGDYFKKEAIEWAWELLTKVYGLPTDRIYATYFGGDEKAGLQPDNEARDIWLQFLPSGRVLPFGCKDNFWEMGDTGPCGPCTEIHYDRVGNRDAASLVNNDDPTCLEIWNLVFIQFNRESDGSLKPLPAKHVDTGMGFERLTSVLQNKMSNYDTDVFMPIFDDIQKATGARPYSGKVGPEDDDRVDMAYRVVADHIRTLSFAIADGSRPGNEGREYVLRRILRRAVRYGKQILKAEEGFFNGLVSSVIRVMGDVFTELKEHEKKITEIIKEEEASFCKTLVKGIEKFQKAEQAVQGNTLSGEDAFVLWDTYGFPLDLTQLMAEERRLLVDVEGFNKAMEEARERSRSAQNKQAGGAIVMDADATSTLHKTGVSATDDSFKYIWFQDHESELKAIYTGSTFLESLAATDNVGLVLGSTSFYAEQGGQIFDTGLIEGSFGTFNVCNVQIFGGFVVHIGYLSKEAGEVSVGDKVICKVDYERRKLIAPNHTCTHMLNFALKEVLGDHIDQKGSIVLPEKLRFDFSHGKPVDPEDLRRIESIVNKQIKDELDVFSKEAVLSEAKRIKGLRAVFGEVYPDPVRVVSIGRQVEDLLADPENNEWSLLSSEFCGGTHITNTREAKAFALLSEEGIAKGIRRVTAVTTVCAFDALNAASLLEREVEDASRAEGSALEKKVSALKSRVDAAIIPAAKKADIRAKIASLQNEVRKAQKKIAEQNLKKSVKVATEAAESAASDGKTFCIIQLDVGLDAAAVREAVSKVMEKKGMSIMVFSTDESTNKAVVCAGVPEKSDQFKPLDVTEWLTTALGPLKGRCGKGKGGLASGQGTDASQVQAALDMAASFASMKLN</sequence>
<dbReference type="SMART" id="SM00863">
    <property type="entry name" value="tRNA_SAD"/>
    <property type="match status" value="1"/>
</dbReference>
<keyword evidence="10 15" id="KW-0648">Protein biosynthesis</keyword>
<dbReference type="InterPro" id="IPR018164">
    <property type="entry name" value="Ala-tRNA-synth_IIc_N"/>
</dbReference>
<evidence type="ECO:0000256" key="7">
    <source>
        <dbReference type="ARBA" id="ARBA00022833"/>
    </source>
</evidence>
<dbReference type="FunFam" id="2.40.30.130:FF:000004">
    <property type="entry name" value="Alanine--tRNA ligase"/>
    <property type="match status" value="1"/>
</dbReference>
<evidence type="ECO:0000256" key="13">
    <source>
        <dbReference type="ARBA" id="ARBA00048300"/>
    </source>
</evidence>
<keyword evidence="4 15" id="KW-0436">Ligase</keyword>
<comment type="cofactor">
    <cofactor evidence="15">
        <name>Zn(2+)</name>
        <dbReference type="ChEBI" id="CHEBI:29105"/>
    </cofactor>
    <text evidence="15">Binds 1 zinc ion per subunit.</text>
</comment>
<dbReference type="InterPro" id="IPR018162">
    <property type="entry name" value="Ala-tRNA-ligase_IIc_anticod-bd"/>
</dbReference>
<evidence type="ECO:0000256" key="11">
    <source>
        <dbReference type="ARBA" id="ARBA00023128"/>
    </source>
</evidence>
<comment type="subunit">
    <text evidence="15">Monomer.</text>
</comment>
<dbReference type="GO" id="GO:0005739">
    <property type="term" value="C:mitochondrion"/>
    <property type="evidence" value="ECO:0007669"/>
    <property type="project" value="UniProtKB-SubCell"/>
</dbReference>
<keyword evidence="3 15" id="KW-0820">tRNA-binding</keyword>
<dbReference type="SUPFAM" id="SSF55186">
    <property type="entry name" value="ThrRS/AlaRS common domain"/>
    <property type="match status" value="1"/>
</dbReference>
<evidence type="ECO:0000256" key="6">
    <source>
        <dbReference type="ARBA" id="ARBA00022741"/>
    </source>
</evidence>
<dbReference type="Gene3D" id="3.30.980.10">
    <property type="entry name" value="Threonyl-trna Synthetase, Chain A, domain 2"/>
    <property type="match status" value="1"/>
</dbReference>
<dbReference type="GO" id="GO:0005524">
    <property type="term" value="F:ATP binding"/>
    <property type="evidence" value="ECO:0007669"/>
    <property type="project" value="UniProtKB-UniRule"/>
</dbReference>
<dbReference type="Pfam" id="PF01411">
    <property type="entry name" value="tRNA-synt_2c"/>
    <property type="match status" value="1"/>
</dbReference>
<dbReference type="CDD" id="cd00673">
    <property type="entry name" value="AlaRS_core"/>
    <property type="match status" value="1"/>
</dbReference>
<evidence type="ECO:0000313" key="19">
    <source>
        <dbReference type="Proteomes" id="UP000682877"/>
    </source>
</evidence>
<dbReference type="PRINTS" id="PR00980">
    <property type="entry name" value="TRNASYNTHALA"/>
</dbReference>
<dbReference type="GO" id="GO:0070143">
    <property type="term" value="P:mitochondrial alanyl-tRNA aminoacylation"/>
    <property type="evidence" value="ECO:0007669"/>
    <property type="project" value="UniProtKB-UniRule"/>
</dbReference>
<dbReference type="GO" id="GO:0008270">
    <property type="term" value="F:zinc ion binding"/>
    <property type="evidence" value="ECO:0007669"/>
    <property type="project" value="UniProtKB-UniRule"/>
</dbReference>
<comment type="subcellular location">
    <subcellularLocation>
        <location evidence="15">Mitochondrion</location>
    </subcellularLocation>
    <subcellularLocation>
        <location evidence="15">Cytoplasm</location>
    </subcellularLocation>
</comment>
<keyword evidence="16" id="KW-0175">Coiled coil</keyword>
<dbReference type="Gene3D" id="2.40.30.130">
    <property type="match status" value="1"/>
</dbReference>
<dbReference type="InterPro" id="IPR050058">
    <property type="entry name" value="Ala-tRNA_ligase"/>
</dbReference>
<dbReference type="Proteomes" id="UP000682877">
    <property type="component" value="Chromosome 1"/>
</dbReference>
<name>A0A8S1ZSY5_ARAAE</name>
<evidence type="ECO:0000256" key="3">
    <source>
        <dbReference type="ARBA" id="ARBA00022555"/>
    </source>
</evidence>
<dbReference type="InterPro" id="IPR002318">
    <property type="entry name" value="Ala-tRNA-lgiase_IIc"/>
</dbReference>
<dbReference type="GO" id="GO:0009507">
    <property type="term" value="C:chloroplast"/>
    <property type="evidence" value="ECO:0007669"/>
    <property type="project" value="TreeGrafter"/>
</dbReference>
<dbReference type="PANTHER" id="PTHR11777">
    <property type="entry name" value="ALANYL-TRNA SYNTHETASE"/>
    <property type="match status" value="1"/>
</dbReference>
<dbReference type="Gene3D" id="3.10.310.40">
    <property type="match status" value="1"/>
</dbReference>
<organism evidence="18 19">
    <name type="scientific">Arabidopsis arenosa</name>
    <name type="common">Sand rock-cress</name>
    <name type="synonym">Cardaminopsis arenosa</name>
    <dbReference type="NCBI Taxonomy" id="38785"/>
    <lineage>
        <taxon>Eukaryota</taxon>
        <taxon>Viridiplantae</taxon>
        <taxon>Streptophyta</taxon>
        <taxon>Embryophyta</taxon>
        <taxon>Tracheophyta</taxon>
        <taxon>Spermatophyta</taxon>
        <taxon>Magnoliopsida</taxon>
        <taxon>eudicotyledons</taxon>
        <taxon>Gunneridae</taxon>
        <taxon>Pentapetalae</taxon>
        <taxon>rosids</taxon>
        <taxon>malvids</taxon>
        <taxon>Brassicales</taxon>
        <taxon>Brassicaceae</taxon>
        <taxon>Camelineae</taxon>
        <taxon>Arabidopsis</taxon>
    </lineage>
</organism>
<gene>
    <name evidence="18" type="ORF">AARE701A_LOCUS3300</name>
</gene>
<dbReference type="AlphaFoldDB" id="A0A8S1ZSY5"/>
<comment type="function">
    <text evidence="14 15">Catalyzes the attachment of alanine to tRNA(Ala) in a two-step reaction: alanine is first activated by ATP to form Ala-AMP and then transferred to the acceptor end of tRNA(Ala). Also edits incorrectly charged tRNA(Ala) via its editing domain.</text>
</comment>
<dbReference type="InterPro" id="IPR018165">
    <property type="entry name" value="Ala-tRNA-synth_IIc_core"/>
</dbReference>
<feature type="binding site" evidence="15">
    <location>
        <position position="602"/>
    </location>
    <ligand>
        <name>Zn(2+)</name>
        <dbReference type="ChEBI" id="CHEBI:29105"/>
    </ligand>
</feature>
<dbReference type="EMBL" id="LR999451">
    <property type="protein sequence ID" value="CAE5959810.1"/>
    <property type="molecule type" value="Genomic_DNA"/>
</dbReference>
<feature type="binding site" evidence="15">
    <location>
        <position position="721"/>
    </location>
    <ligand>
        <name>Zn(2+)</name>
        <dbReference type="ChEBI" id="CHEBI:29105"/>
    </ligand>
</feature>
<keyword evidence="9 15" id="KW-0694">RNA-binding</keyword>
<feature type="domain" description="Alanyl-transfer RNA synthetases family profile" evidence="17">
    <location>
        <begin position="11"/>
        <end position="760"/>
    </location>
</feature>
<evidence type="ECO:0000256" key="12">
    <source>
        <dbReference type="ARBA" id="ARBA00023146"/>
    </source>
</evidence>
<comment type="domain">
    <text evidence="15">Consists of three domains; the N-terminal catalytic domain, the editing domain and the C-terminal C-Ala domain. The editing domain removes incorrectly charged amino acids, while the C-Ala domain, along with tRNA(Ala), serves as a bridge to cooperatively bring together the editing and aminoacylation centers thus stimulating deacylation of misacylated tRNAs.</text>
</comment>
<dbReference type="EC" id="6.1.1.7" evidence="15"/>
<keyword evidence="5 15" id="KW-0479">Metal-binding</keyword>
<keyword evidence="2 15" id="KW-0963">Cytoplasm</keyword>
<dbReference type="SUPFAM" id="SSF101353">
    <property type="entry name" value="Putative anticodon-binding domain of alanyl-tRNA synthetase (AlaRS)"/>
    <property type="match status" value="1"/>
</dbReference>
<dbReference type="SUPFAM" id="SSF50447">
    <property type="entry name" value="Translation proteins"/>
    <property type="match status" value="1"/>
</dbReference>
<dbReference type="Gene3D" id="3.30.930.10">
    <property type="entry name" value="Bira Bifunctional Protein, Domain 2"/>
    <property type="match status" value="1"/>
</dbReference>
<comment type="similarity">
    <text evidence="1">Belongs to the class-II aminoacyl-tRNA synthetase family. Alax-L subfamily.</text>
</comment>
<dbReference type="FunFam" id="3.30.980.10:FF:000004">
    <property type="entry name" value="Alanine--tRNA ligase, cytoplasmic"/>
    <property type="match status" value="1"/>
</dbReference>
<evidence type="ECO:0000256" key="9">
    <source>
        <dbReference type="ARBA" id="ARBA00022884"/>
    </source>
</evidence>
<evidence type="ECO:0000256" key="15">
    <source>
        <dbReference type="HAMAP-Rule" id="MF_03133"/>
    </source>
</evidence>
<evidence type="ECO:0000259" key="17">
    <source>
        <dbReference type="PROSITE" id="PS50860"/>
    </source>
</evidence>
<dbReference type="FunFam" id="3.30.930.10:FF:000011">
    <property type="entry name" value="Alanine--tRNA ligase, cytoplasmic"/>
    <property type="match status" value="1"/>
</dbReference>
<evidence type="ECO:0000256" key="10">
    <source>
        <dbReference type="ARBA" id="ARBA00022917"/>
    </source>
</evidence>
<evidence type="ECO:0000256" key="16">
    <source>
        <dbReference type="SAM" id="Coils"/>
    </source>
</evidence>
<feature type="binding site" evidence="15">
    <location>
        <position position="717"/>
    </location>
    <ligand>
        <name>Zn(2+)</name>
        <dbReference type="ChEBI" id="CHEBI:29105"/>
    </ligand>
</feature>
<feature type="coiled-coil region" evidence="16">
    <location>
        <begin position="800"/>
        <end position="827"/>
    </location>
</feature>
<evidence type="ECO:0000256" key="14">
    <source>
        <dbReference type="ARBA" id="ARBA00055137"/>
    </source>
</evidence>
<dbReference type="PANTHER" id="PTHR11777:SF9">
    <property type="entry name" value="ALANINE--TRNA LIGASE, CYTOPLASMIC"/>
    <property type="match status" value="1"/>
</dbReference>
<dbReference type="HAMAP" id="MF_00036_B">
    <property type="entry name" value="Ala_tRNA_synth_B"/>
    <property type="match status" value="1"/>
</dbReference>
<dbReference type="GO" id="GO:0004813">
    <property type="term" value="F:alanine-tRNA ligase activity"/>
    <property type="evidence" value="ECO:0007669"/>
    <property type="project" value="UniProtKB-UniRule"/>
</dbReference>
<accession>A0A8S1ZSY5</accession>
<dbReference type="SUPFAM" id="SSF55681">
    <property type="entry name" value="Class II aaRS and biotin synthetases"/>
    <property type="match status" value="1"/>
</dbReference>
<evidence type="ECO:0000256" key="2">
    <source>
        <dbReference type="ARBA" id="ARBA00022490"/>
    </source>
</evidence>
<dbReference type="InterPro" id="IPR012947">
    <property type="entry name" value="tRNA_SAD"/>
</dbReference>
<dbReference type="NCBIfam" id="TIGR00344">
    <property type="entry name" value="alaS"/>
    <property type="match status" value="1"/>
</dbReference>
<protein>
    <recommendedName>
        <fullName evidence="15">Alanine--tRNA ligase</fullName>
        <ecNumber evidence="15">6.1.1.7</ecNumber>
    </recommendedName>
    <alternativeName>
        <fullName evidence="15">Alanyl-tRNA synthetase</fullName>
        <shortName evidence="15">AlaRS</shortName>
    </alternativeName>
</protein>
<evidence type="ECO:0000256" key="4">
    <source>
        <dbReference type="ARBA" id="ARBA00022598"/>
    </source>
</evidence>
<reference evidence="18" key="1">
    <citation type="submission" date="2021-01" db="EMBL/GenBank/DDBJ databases">
        <authorList>
            <person name="Bezrukov I."/>
        </authorList>
    </citation>
    <scope>NUCLEOTIDE SEQUENCE</scope>
</reference>